<dbReference type="InterPro" id="IPR000488">
    <property type="entry name" value="Death_dom"/>
</dbReference>
<dbReference type="SUPFAM" id="SSF82895">
    <property type="entry name" value="TSP-1 type 1 repeat"/>
    <property type="match status" value="2"/>
</dbReference>
<evidence type="ECO:0000256" key="5">
    <source>
        <dbReference type="ARBA" id="ARBA00022729"/>
    </source>
</evidence>
<evidence type="ECO:0000256" key="12">
    <source>
        <dbReference type="RuleBase" id="RU367033"/>
    </source>
</evidence>
<dbReference type="PROSITE" id="PS50092">
    <property type="entry name" value="TSP1"/>
    <property type="match status" value="2"/>
</dbReference>
<dbReference type="SMART" id="SM00218">
    <property type="entry name" value="ZU5"/>
    <property type="match status" value="1"/>
</dbReference>
<dbReference type="Gene3D" id="2.60.40.10">
    <property type="entry name" value="Immunoglobulins"/>
    <property type="match status" value="2"/>
</dbReference>
<dbReference type="PROSITE" id="PS50835">
    <property type="entry name" value="IG_LIKE"/>
    <property type="match status" value="1"/>
</dbReference>
<dbReference type="Pfam" id="PF07679">
    <property type="entry name" value="I-set"/>
    <property type="match status" value="1"/>
</dbReference>
<comment type="subcellular location">
    <subcellularLocation>
        <location evidence="12">Cell membrane</location>
        <topology evidence="12">Single-pass type I membrane protein</topology>
    </subcellularLocation>
    <subcellularLocation>
        <location evidence="1">Membrane</location>
        <topology evidence="1">Single-pass type I membrane protein</topology>
    </subcellularLocation>
</comment>
<dbReference type="PANTHER" id="PTHR12582:SF47">
    <property type="entry name" value="NETRIN RECEPTOR UNC-5"/>
    <property type="match status" value="1"/>
</dbReference>
<feature type="domain" description="Ig-like" evidence="15">
    <location>
        <begin position="254"/>
        <end position="351"/>
    </location>
</feature>
<keyword evidence="9 12" id="KW-0675">Receptor</keyword>
<dbReference type="SMART" id="SM00005">
    <property type="entry name" value="DEATH"/>
    <property type="match status" value="1"/>
</dbReference>
<evidence type="ECO:0000256" key="2">
    <source>
        <dbReference type="ARBA" id="ARBA00009844"/>
    </source>
</evidence>
<evidence type="ECO:0000256" key="3">
    <source>
        <dbReference type="ARBA" id="ARBA00022473"/>
    </source>
</evidence>
<dbReference type="SUPFAM" id="SSF48726">
    <property type="entry name" value="Immunoglobulin"/>
    <property type="match status" value="1"/>
</dbReference>
<dbReference type="Proteomes" id="UP000053268">
    <property type="component" value="Unassembled WGS sequence"/>
</dbReference>
<keyword evidence="3 12" id="KW-0217">Developmental protein</keyword>
<evidence type="ECO:0000256" key="10">
    <source>
        <dbReference type="ARBA" id="ARBA00023180"/>
    </source>
</evidence>
<keyword evidence="6" id="KW-1133">Transmembrane helix</keyword>
<dbReference type="Pfam" id="PF00791">
    <property type="entry name" value="ZU5"/>
    <property type="match status" value="1"/>
</dbReference>
<evidence type="ECO:0000256" key="9">
    <source>
        <dbReference type="ARBA" id="ARBA00023170"/>
    </source>
</evidence>
<dbReference type="InterPro" id="IPR036179">
    <property type="entry name" value="Ig-like_dom_sf"/>
</dbReference>
<accession>A0A194Q8C5</accession>
<keyword evidence="7" id="KW-0472">Membrane</keyword>
<dbReference type="Pfam" id="PF25609">
    <property type="entry name" value="Unc5_NetrinR_N"/>
    <property type="match status" value="1"/>
</dbReference>
<dbReference type="InterPro" id="IPR003598">
    <property type="entry name" value="Ig_sub2"/>
</dbReference>
<dbReference type="GO" id="GO:0008045">
    <property type="term" value="P:motor neuron axon guidance"/>
    <property type="evidence" value="ECO:0007669"/>
    <property type="project" value="TreeGrafter"/>
</dbReference>
<dbReference type="GO" id="GO:0005042">
    <property type="term" value="F:netrin receptor activity"/>
    <property type="evidence" value="ECO:0007669"/>
    <property type="project" value="UniProtKB-UniRule"/>
</dbReference>
<dbReference type="EMBL" id="KQ459324">
    <property type="protein sequence ID" value="KPJ01644.1"/>
    <property type="molecule type" value="Genomic_DNA"/>
</dbReference>
<feature type="domain" description="ZU5" evidence="16">
    <location>
        <begin position="624"/>
        <end position="766"/>
    </location>
</feature>
<feature type="compositionally biased region" description="Basic and acidic residues" evidence="13">
    <location>
        <begin position="577"/>
        <end position="591"/>
    </location>
</feature>
<keyword evidence="5" id="KW-0732">Signal</keyword>
<dbReference type="InterPro" id="IPR057755">
    <property type="entry name" value="UNC5A-D-like_N"/>
</dbReference>
<evidence type="ECO:0000256" key="7">
    <source>
        <dbReference type="ARBA" id="ARBA00023136"/>
    </source>
</evidence>
<evidence type="ECO:0000259" key="16">
    <source>
        <dbReference type="PROSITE" id="PS51145"/>
    </source>
</evidence>
<evidence type="ECO:0000256" key="1">
    <source>
        <dbReference type="ARBA" id="ARBA00004479"/>
    </source>
</evidence>
<feature type="compositionally biased region" description="Polar residues" evidence="13">
    <location>
        <begin position="558"/>
        <end position="576"/>
    </location>
</feature>
<dbReference type="InterPro" id="IPR011029">
    <property type="entry name" value="DEATH-like_dom_sf"/>
</dbReference>
<evidence type="ECO:0000256" key="11">
    <source>
        <dbReference type="ARBA" id="ARBA00023319"/>
    </source>
</evidence>
<dbReference type="Gene3D" id="2.20.100.10">
    <property type="entry name" value="Thrombospondin type-1 (TSP1) repeat"/>
    <property type="match status" value="1"/>
</dbReference>
<dbReference type="Gene3D" id="2.60.220.30">
    <property type="match status" value="1"/>
</dbReference>
<dbReference type="InterPro" id="IPR033772">
    <property type="entry name" value="UPA"/>
</dbReference>
<dbReference type="FunFam" id="2.60.40.10:FF:000037">
    <property type="entry name" value="Unc-5 netrin receptor C"/>
    <property type="match status" value="1"/>
</dbReference>
<dbReference type="InterPro" id="IPR037936">
    <property type="entry name" value="UNC5A-D"/>
</dbReference>
<evidence type="ECO:0000256" key="4">
    <source>
        <dbReference type="ARBA" id="ARBA00022692"/>
    </source>
</evidence>
<evidence type="ECO:0000256" key="13">
    <source>
        <dbReference type="SAM" id="MobiDB-lite"/>
    </source>
</evidence>
<dbReference type="InterPro" id="IPR003599">
    <property type="entry name" value="Ig_sub"/>
</dbReference>
<reference evidence="17 18" key="1">
    <citation type="journal article" date="2015" name="Nat. Commun.">
        <title>Outbred genome sequencing and CRISPR/Cas9 gene editing in butterflies.</title>
        <authorList>
            <person name="Li X."/>
            <person name="Fan D."/>
            <person name="Zhang W."/>
            <person name="Liu G."/>
            <person name="Zhang L."/>
            <person name="Zhao L."/>
            <person name="Fang X."/>
            <person name="Chen L."/>
            <person name="Dong Y."/>
            <person name="Chen Y."/>
            <person name="Ding Y."/>
            <person name="Zhao R."/>
            <person name="Feng M."/>
            <person name="Zhu Y."/>
            <person name="Feng Y."/>
            <person name="Jiang X."/>
            <person name="Zhu D."/>
            <person name="Xiang H."/>
            <person name="Feng X."/>
            <person name="Li S."/>
            <person name="Wang J."/>
            <person name="Zhang G."/>
            <person name="Kronforst M.R."/>
            <person name="Wang W."/>
        </authorList>
    </citation>
    <scope>NUCLEOTIDE SEQUENCE [LARGE SCALE GENOMIC DNA]</scope>
    <source>
        <strain evidence="17">Ya'a_city_454_Px</strain>
        <tissue evidence="17">Whole body</tissue>
    </source>
</reference>
<dbReference type="InterPro" id="IPR013098">
    <property type="entry name" value="Ig_I-set"/>
</dbReference>
<dbReference type="InterPro" id="IPR000884">
    <property type="entry name" value="TSP1_rpt"/>
</dbReference>
<gene>
    <name evidence="17" type="ORF">RR46_08681</name>
</gene>
<evidence type="ECO:0000313" key="17">
    <source>
        <dbReference type="EMBL" id="KPJ01644.1"/>
    </source>
</evidence>
<dbReference type="AlphaFoldDB" id="A0A194Q8C5"/>
<dbReference type="Gene3D" id="1.10.533.10">
    <property type="entry name" value="Death Domain, Fas"/>
    <property type="match status" value="1"/>
</dbReference>
<organism evidence="17 18">
    <name type="scientific">Papilio xuthus</name>
    <name type="common">Asian swallowtail butterfly</name>
    <dbReference type="NCBI Taxonomy" id="66420"/>
    <lineage>
        <taxon>Eukaryota</taxon>
        <taxon>Metazoa</taxon>
        <taxon>Ecdysozoa</taxon>
        <taxon>Arthropoda</taxon>
        <taxon>Hexapoda</taxon>
        <taxon>Insecta</taxon>
        <taxon>Pterygota</taxon>
        <taxon>Neoptera</taxon>
        <taxon>Endopterygota</taxon>
        <taxon>Lepidoptera</taxon>
        <taxon>Glossata</taxon>
        <taxon>Ditrysia</taxon>
        <taxon>Papilionoidea</taxon>
        <taxon>Papilionidae</taxon>
        <taxon>Papilioninae</taxon>
        <taxon>Papilio</taxon>
    </lineage>
</organism>
<dbReference type="InterPro" id="IPR000906">
    <property type="entry name" value="ZU5_dom"/>
</dbReference>
<dbReference type="STRING" id="66420.A0A194Q8C5"/>
<dbReference type="PROSITE" id="PS51145">
    <property type="entry name" value="ZU5"/>
    <property type="match status" value="1"/>
</dbReference>
<keyword evidence="11 12" id="KW-0393">Immunoglobulin domain</keyword>
<dbReference type="GO" id="GO:0005886">
    <property type="term" value="C:plasma membrane"/>
    <property type="evidence" value="ECO:0007669"/>
    <property type="project" value="UniProtKB-SubCell"/>
</dbReference>
<feature type="region of interest" description="Disordered" evidence="13">
    <location>
        <begin position="558"/>
        <end position="592"/>
    </location>
</feature>
<dbReference type="InterPro" id="IPR007110">
    <property type="entry name" value="Ig-like_dom"/>
</dbReference>
<comment type="function">
    <text evidence="12">Receptor for netrin required for axon guidance. Mediates axon repulsion of neuronal growth cones in the developing nervous system upon ligand binding.</text>
</comment>
<comment type="similarity">
    <text evidence="2 12">Belongs to the unc-5 family.</text>
</comment>
<feature type="region of interest" description="Disordered" evidence="13">
    <location>
        <begin position="101"/>
        <end position="152"/>
    </location>
</feature>
<dbReference type="Pfam" id="PF00531">
    <property type="entry name" value="Death"/>
    <property type="match status" value="1"/>
</dbReference>
<dbReference type="SMART" id="SM00408">
    <property type="entry name" value="IGc2"/>
    <property type="match status" value="1"/>
</dbReference>
<keyword evidence="8" id="KW-1015">Disulfide bond</keyword>
<evidence type="ECO:0000313" key="18">
    <source>
        <dbReference type="Proteomes" id="UP000053268"/>
    </source>
</evidence>
<dbReference type="SUPFAM" id="SSF47986">
    <property type="entry name" value="DEATH domain"/>
    <property type="match status" value="1"/>
</dbReference>
<dbReference type="CDD" id="cd08781">
    <property type="entry name" value="Death_UNC5-like"/>
    <property type="match status" value="1"/>
</dbReference>
<evidence type="ECO:0000259" key="14">
    <source>
        <dbReference type="PROSITE" id="PS50017"/>
    </source>
</evidence>
<evidence type="ECO:0000259" key="15">
    <source>
        <dbReference type="PROSITE" id="PS50835"/>
    </source>
</evidence>
<evidence type="ECO:0000256" key="6">
    <source>
        <dbReference type="ARBA" id="ARBA00022989"/>
    </source>
</evidence>
<dbReference type="Pfam" id="PF17217">
    <property type="entry name" value="UPA"/>
    <property type="match status" value="1"/>
</dbReference>
<sequence length="1070" mass="117727">MGCKLRGVAVGKASWAVGKACADRTGSTRPPPQAAAYCSSVYYSNGGENTQAVMSMRNFSIRMTRQNCFLKVSSSTEAEHITAAPTPPIPLRPEYAHPAGAEALDPYNSENNHPAPNHRDYLEEDYDHESHKEDDHDSRDDADELPSLSGDHLLQSSTDDLPIFLLEPQHAFVVRNKPAMLRCRAANALQVYFKCNDVRSVASTQFEFVDPQSGVRIVEAECNVTRDQVEEYFSEEFSCTCFAWSSRGDIRSQPAIVKLAYIRKQFTMSPSPTSVEAGLTASLRCSPPEAVPPPRVAWLKHGTPLQQDHNVVISAEGNLVISRATLQDMANYSCVAENIAGKRVSEPALLTVYVNGGWSPWGPWTQCRCGGRATGGQRRTRTCTEPHPLNGGAPCQGQAVQRTNDCVPCQSALPGRWGAWSEWSVCGADCRQTRRRACAGDTPCAGAHTQHADCVGDYCGVHGVAAHSDIPLYIGIAVAVVVFLSGAAVVYKLLQRKTRDHSLYTMTRTDFQPEMYPTVEKQSLSLAPDLMQHRPPRYEHPPPDTRAEHHYDVPHLTNSYASPVDQQVTPCASSKGQSDEYDSKPYSESEHSVSSCFTSSGSMYDAANESVTLQLAELVSNSATSQSLCVSGAGARLALPAAAVALSVPEGALGRSRREQMYVAVVKDDRYRFRVGKGITQLSPVVKCGPPRLQLNKSVVLQIPHCASLKHGFWNLSLYAIDHNNSKSDNALPQWKKVVGLGQETINTPVFTQLDNDKIFLVTDILSTFVLVGESFNGKAVKALQLAIYAPAVPSETTCEYSIRLYVFEDTPCAPYYCQEQEKKLGGVLIDRPKTLLFQDGGSNLCLNMEHVSPGWKTKPGFGYQEIPFNHVWSSNYNALHCSFILERTHDCDSIDFSISACQRTNPTYKQMFRISLEDIRSRSPRGRSPRAESQRSFNITENLIEARMCRSEEGSEGSAKRSVTVSEAGVNECAGEGPFKLSARIKRQLCAILDPPNARGNDWRALAARLGVDRYTTWFATKSSPTEAILELWECRERGPGATASLAAALRQMDRHDAADLLHSRPSWL</sequence>
<protein>
    <recommendedName>
        <fullName evidence="12">Netrin receptor UNC5</fullName>
    </recommendedName>
</protein>
<evidence type="ECO:0000256" key="8">
    <source>
        <dbReference type="ARBA" id="ARBA00023157"/>
    </source>
</evidence>
<keyword evidence="4" id="KW-0812">Transmembrane</keyword>
<dbReference type="SMART" id="SM00409">
    <property type="entry name" value="IG"/>
    <property type="match status" value="1"/>
</dbReference>
<keyword evidence="18" id="KW-1185">Reference proteome</keyword>
<dbReference type="InterPro" id="IPR036383">
    <property type="entry name" value="TSP1_rpt_sf"/>
</dbReference>
<proteinExistence type="inferred from homology"/>
<dbReference type="SMART" id="SM00209">
    <property type="entry name" value="TSP1"/>
    <property type="match status" value="2"/>
</dbReference>
<feature type="compositionally biased region" description="Basic and acidic residues" evidence="13">
    <location>
        <begin position="128"/>
        <end position="139"/>
    </location>
</feature>
<dbReference type="PANTHER" id="PTHR12582">
    <property type="entry name" value="NETRIN RECEPTOR UNC5"/>
    <property type="match status" value="1"/>
</dbReference>
<dbReference type="InterPro" id="IPR013783">
    <property type="entry name" value="Ig-like_fold"/>
</dbReference>
<name>A0A194Q8C5_PAPXU</name>
<keyword evidence="10" id="KW-0325">Glycoprotein</keyword>
<dbReference type="PROSITE" id="PS50017">
    <property type="entry name" value="DEATH_DOMAIN"/>
    <property type="match status" value="1"/>
</dbReference>
<feature type="domain" description="Death" evidence="14">
    <location>
        <begin position="1001"/>
        <end position="1067"/>
    </location>
</feature>